<dbReference type="STRING" id="1353009.A0A1Y2IEC5"/>
<dbReference type="InterPro" id="IPR036291">
    <property type="entry name" value="NAD(P)-bd_dom_sf"/>
</dbReference>
<dbReference type="EMBL" id="KZ084127">
    <property type="protein sequence ID" value="OSC99458.1"/>
    <property type="molecule type" value="Genomic_DNA"/>
</dbReference>
<dbReference type="PRINTS" id="PR00081">
    <property type="entry name" value="GDHRDH"/>
</dbReference>
<keyword evidence="6" id="KW-1185">Reference proteome</keyword>
<accession>A0A1Y2IEC5</accession>
<evidence type="ECO:0000256" key="2">
    <source>
        <dbReference type="ARBA" id="ARBA00022857"/>
    </source>
</evidence>
<dbReference type="PANTHER" id="PTHR48107">
    <property type="entry name" value="NADPH-DEPENDENT ALDEHYDE REDUCTASE-LIKE PROTEIN, CHLOROPLASTIC-RELATED"/>
    <property type="match status" value="1"/>
</dbReference>
<dbReference type="PROSITE" id="PS00061">
    <property type="entry name" value="ADH_SHORT"/>
    <property type="match status" value="1"/>
</dbReference>
<gene>
    <name evidence="5" type="ORF">PYCCODRAFT_1373004</name>
</gene>
<dbReference type="Pfam" id="PF13561">
    <property type="entry name" value="adh_short_C2"/>
    <property type="match status" value="1"/>
</dbReference>
<evidence type="ECO:0000256" key="3">
    <source>
        <dbReference type="ARBA" id="ARBA00023002"/>
    </source>
</evidence>
<organism evidence="5 6">
    <name type="scientific">Trametes coccinea (strain BRFM310)</name>
    <name type="common">Pycnoporus coccineus</name>
    <dbReference type="NCBI Taxonomy" id="1353009"/>
    <lineage>
        <taxon>Eukaryota</taxon>
        <taxon>Fungi</taxon>
        <taxon>Dikarya</taxon>
        <taxon>Basidiomycota</taxon>
        <taxon>Agaricomycotina</taxon>
        <taxon>Agaricomycetes</taxon>
        <taxon>Polyporales</taxon>
        <taxon>Polyporaceae</taxon>
        <taxon>Trametes</taxon>
    </lineage>
</organism>
<reference evidence="5 6" key="1">
    <citation type="journal article" date="2015" name="Biotechnol. Biofuels">
        <title>Enhanced degradation of softwood versus hardwood by the white-rot fungus Pycnoporus coccineus.</title>
        <authorList>
            <person name="Couturier M."/>
            <person name="Navarro D."/>
            <person name="Chevret D."/>
            <person name="Henrissat B."/>
            <person name="Piumi F."/>
            <person name="Ruiz-Duenas F.J."/>
            <person name="Martinez A.T."/>
            <person name="Grigoriev I.V."/>
            <person name="Riley R."/>
            <person name="Lipzen A."/>
            <person name="Berrin J.G."/>
            <person name="Master E.R."/>
            <person name="Rosso M.N."/>
        </authorList>
    </citation>
    <scope>NUCLEOTIDE SEQUENCE [LARGE SCALE GENOMIC DNA]</scope>
    <source>
        <strain evidence="5 6">BRFM310</strain>
    </source>
</reference>
<dbReference type="Proteomes" id="UP000193067">
    <property type="component" value="Unassembled WGS sequence"/>
</dbReference>
<dbReference type="AlphaFoldDB" id="A0A1Y2IEC5"/>
<proteinExistence type="inferred from homology"/>
<dbReference type="InterPro" id="IPR020904">
    <property type="entry name" value="Sc_DH/Rdtase_CS"/>
</dbReference>
<dbReference type="OrthoDB" id="1393670at2759"/>
<keyword evidence="2" id="KW-0521">NADP</keyword>
<evidence type="ECO:0000256" key="4">
    <source>
        <dbReference type="SAM" id="MobiDB-lite"/>
    </source>
</evidence>
<dbReference type="GO" id="GO:0016614">
    <property type="term" value="F:oxidoreductase activity, acting on CH-OH group of donors"/>
    <property type="evidence" value="ECO:0007669"/>
    <property type="project" value="UniProtKB-ARBA"/>
</dbReference>
<dbReference type="Gene3D" id="3.40.50.720">
    <property type="entry name" value="NAD(P)-binding Rossmann-like Domain"/>
    <property type="match status" value="1"/>
</dbReference>
<sequence>MPANVPEQYKKGWKPPFQEQPNAPGKQFKLDPAPLDDITADGKPYKPAGKLEGRKAIITGADSGIGRSVALLFALEGADLTLTFLPEEKKDAQEMVETIKKKTNNARKINILELDLTKEENCKQLVEKHLAFHGSLDAIVLNHGTQNANTYLPSLPTEQWHETFNTNIHSFFYICKAAIPHLEEGSTITFNASINMAVGHPELIDYTATKGAMIGFMRALSNQIVGDKGVRCNAVAPGPIWTPLIPATMTKESIEKFGTSVPMGRAGQPVEVATAFVWLTSADSSYVSGQVIHVNGGVVIE</sequence>
<evidence type="ECO:0000256" key="1">
    <source>
        <dbReference type="ARBA" id="ARBA00006484"/>
    </source>
</evidence>
<evidence type="ECO:0000313" key="5">
    <source>
        <dbReference type="EMBL" id="OSC99458.1"/>
    </source>
</evidence>
<dbReference type="SUPFAM" id="SSF51735">
    <property type="entry name" value="NAD(P)-binding Rossmann-fold domains"/>
    <property type="match status" value="1"/>
</dbReference>
<keyword evidence="3" id="KW-0560">Oxidoreductase</keyword>
<comment type="similarity">
    <text evidence="1">Belongs to the short-chain dehydrogenases/reductases (SDR) family.</text>
</comment>
<name>A0A1Y2IEC5_TRAC3</name>
<feature type="region of interest" description="Disordered" evidence="4">
    <location>
        <begin position="1"/>
        <end position="46"/>
    </location>
</feature>
<dbReference type="InterPro" id="IPR002347">
    <property type="entry name" value="SDR_fam"/>
</dbReference>
<evidence type="ECO:0000313" key="6">
    <source>
        <dbReference type="Proteomes" id="UP000193067"/>
    </source>
</evidence>
<protein>
    <submittedName>
        <fullName evidence="5">NAD-P-binding protein</fullName>
    </submittedName>
</protein>
<dbReference type="PANTHER" id="PTHR48107:SF26">
    <property type="entry name" value="OXIDOREDUCTASE, SHORT-CHAIN DEHYDROGENASE_REDUCTASE FAMILY (AFU_ORTHOLOGUE AFUA_4G05870)"/>
    <property type="match status" value="1"/>
</dbReference>
<dbReference type="FunFam" id="3.40.50.720:FF:000084">
    <property type="entry name" value="Short-chain dehydrogenase reductase"/>
    <property type="match status" value="1"/>
</dbReference>